<reference evidence="1 2" key="1">
    <citation type="submission" date="2018-10" db="EMBL/GenBank/DDBJ databases">
        <title>Sinomicrobium pectinilyticum sp. nov., a pectinase-producing bacterium isolated from alkaline and saline soil, and emended description of the genus Sinomicrobium.</title>
        <authorList>
            <person name="Cheng B."/>
            <person name="Li C."/>
            <person name="Lai Q."/>
            <person name="Du M."/>
            <person name="Shao Z."/>
            <person name="Xu P."/>
            <person name="Yang C."/>
        </authorList>
    </citation>
    <scope>NUCLEOTIDE SEQUENCE [LARGE SCALE GENOMIC DNA]</scope>
    <source>
        <strain evidence="1 2">5DNS001</strain>
    </source>
</reference>
<dbReference type="EMBL" id="RJTM01000013">
    <property type="protein sequence ID" value="RNL93036.1"/>
    <property type="molecule type" value="Genomic_DNA"/>
</dbReference>
<dbReference type="Proteomes" id="UP000267469">
    <property type="component" value="Unassembled WGS sequence"/>
</dbReference>
<dbReference type="AlphaFoldDB" id="A0A3N0EYV1"/>
<gene>
    <name evidence="1" type="ORF">ED312_03245</name>
</gene>
<keyword evidence="2" id="KW-1185">Reference proteome</keyword>
<evidence type="ECO:0000313" key="2">
    <source>
        <dbReference type="Proteomes" id="UP000267469"/>
    </source>
</evidence>
<comment type="caution">
    <text evidence="1">The sequence shown here is derived from an EMBL/GenBank/DDBJ whole genome shotgun (WGS) entry which is preliminary data.</text>
</comment>
<proteinExistence type="predicted"/>
<organism evidence="1 2">
    <name type="scientific">Sinomicrobium pectinilyticum</name>
    <dbReference type="NCBI Taxonomy" id="1084421"/>
    <lineage>
        <taxon>Bacteria</taxon>
        <taxon>Pseudomonadati</taxon>
        <taxon>Bacteroidota</taxon>
        <taxon>Flavobacteriia</taxon>
        <taxon>Flavobacteriales</taxon>
        <taxon>Flavobacteriaceae</taxon>
        <taxon>Sinomicrobium</taxon>
    </lineage>
</organism>
<protein>
    <submittedName>
        <fullName evidence="1">Uncharacterized protein</fullName>
    </submittedName>
</protein>
<sequence>MINKYFLSVYDRVFSAKEGEEENTVYVWRSCKNESRSEIIRTGTYNKNLKTPHFVVSSGRG</sequence>
<accession>A0A3N0EYV1</accession>
<evidence type="ECO:0000313" key="1">
    <source>
        <dbReference type="EMBL" id="RNL93036.1"/>
    </source>
</evidence>
<name>A0A3N0EYV1_SINP1</name>